<evidence type="ECO:0000313" key="1">
    <source>
        <dbReference type="EMBL" id="HDQ99039.1"/>
    </source>
</evidence>
<comment type="caution">
    <text evidence="1">The sequence shown here is derived from an EMBL/GenBank/DDBJ whole genome shotgun (WGS) entry which is preliminary data.</text>
</comment>
<organism evidence="1">
    <name type="scientific">candidate division WOR-3 bacterium</name>
    <dbReference type="NCBI Taxonomy" id="2052148"/>
    <lineage>
        <taxon>Bacteria</taxon>
        <taxon>Bacteria division WOR-3</taxon>
    </lineage>
</organism>
<proteinExistence type="predicted"/>
<reference evidence="1" key="1">
    <citation type="journal article" date="2020" name="mSystems">
        <title>Genome- and Community-Level Interaction Insights into Carbon Utilization and Element Cycling Functions of Hydrothermarchaeota in Hydrothermal Sediment.</title>
        <authorList>
            <person name="Zhou Z."/>
            <person name="Liu Y."/>
            <person name="Xu W."/>
            <person name="Pan J."/>
            <person name="Luo Z.H."/>
            <person name="Li M."/>
        </authorList>
    </citation>
    <scope>NUCLEOTIDE SEQUENCE [LARGE SCALE GENOMIC DNA]</scope>
    <source>
        <strain evidence="1">SpSt-1182</strain>
    </source>
</reference>
<gene>
    <name evidence="1" type="ORF">ENN51_01950</name>
</gene>
<accession>A0A7V0T4G1</accession>
<dbReference type="AlphaFoldDB" id="A0A7V0T4G1"/>
<dbReference type="Proteomes" id="UP000885672">
    <property type="component" value="Unassembled WGS sequence"/>
</dbReference>
<sequence length="123" mass="14044">MESSLASRAKGAALVPAYHDVARRPAPSRARYHREALEFERRLAGDFRNRDLPAATLMKLLVFARDLYRIVRRRDRVQVRAVLRRAAEWRVRQGLEREMVNSVLARALELLVPAEPAGRTATA</sequence>
<name>A0A7V0T4G1_UNCW3</name>
<protein>
    <submittedName>
        <fullName evidence="1">Uncharacterized protein</fullName>
    </submittedName>
</protein>
<dbReference type="EMBL" id="DSBX01000074">
    <property type="protein sequence ID" value="HDQ99039.1"/>
    <property type="molecule type" value="Genomic_DNA"/>
</dbReference>